<accession>A0A1H8E3M3</accession>
<feature type="region of interest" description="Disordered" evidence="1">
    <location>
        <begin position="1"/>
        <end position="66"/>
    </location>
</feature>
<evidence type="ECO:0000313" key="3">
    <source>
        <dbReference type="Proteomes" id="UP000199158"/>
    </source>
</evidence>
<reference evidence="2 3" key="1">
    <citation type="submission" date="2016-10" db="EMBL/GenBank/DDBJ databases">
        <authorList>
            <person name="de Groot N.N."/>
        </authorList>
    </citation>
    <scope>NUCLEOTIDE SEQUENCE [LARGE SCALE GENOMIC DNA]</scope>
    <source>
        <strain evidence="2 3">CGMCC 1.5070</strain>
    </source>
</reference>
<dbReference type="EMBL" id="FOCG01000004">
    <property type="protein sequence ID" value="SEN14189.1"/>
    <property type="molecule type" value="Genomic_DNA"/>
</dbReference>
<dbReference type="OrthoDB" id="1863926at2"/>
<feature type="compositionally biased region" description="Polar residues" evidence="1">
    <location>
        <begin position="1"/>
        <end position="10"/>
    </location>
</feature>
<dbReference type="AlphaFoldDB" id="A0A1H8E3M3"/>
<keyword evidence="3" id="KW-1185">Reference proteome</keyword>
<dbReference type="Proteomes" id="UP000199158">
    <property type="component" value="Unassembled WGS sequence"/>
</dbReference>
<dbReference type="RefSeq" id="WP_092756423.1">
    <property type="nucleotide sequence ID" value="NZ_FOCG01000004.1"/>
</dbReference>
<name>A0A1H8E3M3_9FIRM</name>
<sequence>MANKFTQSILERQYKEAQEEKRTKKKKAAAPEPTETAAVAEPKVQPEPVVLHQTPKETEKTKASHPAIVMAPEVNLDAYIIKETERVAKNKTFYLDQAVIEAIRFAAKKQRITDSKLVNDILRKVLGVKND</sequence>
<feature type="compositionally biased region" description="Low complexity" evidence="1">
    <location>
        <begin position="30"/>
        <end position="43"/>
    </location>
</feature>
<feature type="compositionally biased region" description="Basic and acidic residues" evidence="1">
    <location>
        <begin position="12"/>
        <end position="22"/>
    </location>
</feature>
<evidence type="ECO:0000313" key="2">
    <source>
        <dbReference type="EMBL" id="SEN14189.1"/>
    </source>
</evidence>
<evidence type="ECO:0000256" key="1">
    <source>
        <dbReference type="SAM" id="MobiDB-lite"/>
    </source>
</evidence>
<organism evidence="2 3">
    <name type="scientific">Hydrogenoanaerobacterium saccharovorans</name>
    <dbReference type="NCBI Taxonomy" id="474960"/>
    <lineage>
        <taxon>Bacteria</taxon>
        <taxon>Bacillati</taxon>
        <taxon>Bacillota</taxon>
        <taxon>Clostridia</taxon>
        <taxon>Eubacteriales</taxon>
        <taxon>Oscillospiraceae</taxon>
        <taxon>Hydrogenoanaerobacterium</taxon>
    </lineage>
</organism>
<gene>
    <name evidence="2" type="ORF">SAMN05216180_2883</name>
</gene>
<proteinExistence type="predicted"/>
<protein>
    <submittedName>
        <fullName evidence="2">Uncharacterized protein</fullName>
    </submittedName>
</protein>